<dbReference type="InterPro" id="IPR016181">
    <property type="entry name" value="Acyl_CoA_acyltransferase"/>
</dbReference>
<dbReference type="EMBL" id="JBDZYD010000012">
    <property type="protein sequence ID" value="MEQ0563471.1"/>
    <property type="molecule type" value="Genomic_DNA"/>
</dbReference>
<comment type="caution">
    <text evidence="1">The sequence shown here is derived from an EMBL/GenBank/DDBJ whole genome shotgun (WGS) entry which is preliminary data.</text>
</comment>
<name>A0ABV0LME1_9PSEU</name>
<evidence type="ECO:0000313" key="2">
    <source>
        <dbReference type="Proteomes" id="UP001440984"/>
    </source>
</evidence>
<organism evidence="1 2">
    <name type="scientific">Amycolatopsis melonis</name>
    <dbReference type="NCBI Taxonomy" id="3156488"/>
    <lineage>
        <taxon>Bacteria</taxon>
        <taxon>Bacillati</taxon>
        <taxon>Actinomycetota</taxon>
        <taxon>Actinomycetes</taxon>
        <taxon>Pseudonocardiales</taxon>
        <taxon>Pseudonocardiaceae</taxon>
        <taxon>Amycolatopsis</taxon>
    </lineage>
</organism>
<sequence>MNFETFDPRHDPEPAYWAALREQAGLRADWTWDVLAVQAWGMRAPLLVSVARDGGEPVGVVAAGWAGLRPRRTSFAPGGRPRAGVLHVHAPGSPSLPGWWSTVDDRVLFGEYLRAMRRELGRGCAGVLVRQVGDPGALGARWSRPTEPLWTITLDGLRDREDWLRTLGKKRRSNLRAVTRQFEASSVETTTGAGDPVAATELLRLNAAKYGSRLLPPAPQLTAHLTALLRRPDVVVLRYTDRDTGALLGVGTIFDHPRWPLWRHWSMVPVGDGGARNLYFHHFGRLVEWALTHGKRGIVLGKGNGAVKASLGGHAAEQFVVARGR</sequence>
<proteinExistence type="predicted"/>
<keyword evidence="2" id="KW-1185">Reference proteome</keyword>
<evidence type="ECO:0000313" key="1">
    <source>
        <dbReference type="EMBL" id="MEQ0563471.1"/>
    </source>
</evidence>
<protein>
    <submittedName>
        <fullName evidence="1">GNAT family N-acetyltransferase</fullName>
    </submittedName>
</protein>
<accession>A0ABV0LME1</accession>
<dbReference type="Proteomes" id="UP001440984">
    <property type="component" value="Unassembled WGS sequence"/>
</dbReference>
<gene>
    <name evidence="1" type="ORF">ABJI51_30710</name>
</gene>
<dbReference type="RefSeq" id="WP_348954534.1">
    <property type="nucleotide sequence ID" value="NZ_JBDZYD010000012.1"/>
</dbReference>
<reference evidence="1 2" key="1">
    <citation type="submission" date="2024-05" db="EMBL/GenBank/DDBJ databases">
        <authorList>
            <person name="Zhao H."/>
            <person name="Xu Y."/>
            <person name="Lin S."/>
            <person name="Spain J.C."/>
            <person name="Zhou N.-Y."/>
        </authorList>
    </citation>
    <scope>NUCLEOTIDE SEQUENCE [LARGE SCALE GENOMIC DNA]</scope>
    <source>
        <strain evidence="1 2">NEAU-NG30</strain>
    </source>
</reference>
<dbReference type="SUPFAM" id="SSF55729">
    <property type="entry name" value="Acyl-CoA N-acyltransferases (Nat)"/>
    <property type="match status" value="1"/>
</dbReference>